<evidence type="ECO:0000256" key="2">
    <source>
        <dbReference type="SAM" id="SignalP"/>
    </source>
</evidence>
<organism evidence="3 4">
    <name type="scientific">Myotis myotis</name>
    <name type="common">Greater mouse-eared bat</name>
    <name type="synonym">Vespertilio myotis</name>
    <dbReference type="NCBI Taxonomy" id="51298"/>
    <lineage>
        <taxon>Eukaryota</taxon>
        <taxon>Metazoa</taxon>
        <taxon>Chordata</taxon>
        <taxon>Craniata</taxon>
        <taxon>Vertebrata</taxon>
        <taxon>Euteleostomi</taxon>
        <taxon>Mammalia</taxon>
        <taxon>Eutheria</taxon>
        <taxon>Laurasiatheria</taxon>
        <taxon>Chiroptera</taxon>
        <taxon>Yangochiroptera</taxon>
        <taxon>Vespertilionidae</taxon>
        <taxon>Myotis</taxon>
    </lineage>
</organism>
<keyword evidence="2" id="KW-0732">Signal</keyword>
<gene>
    <name evidence="3" type="ORF">mMyoMyo1_012257</name>
</gene>
<feature type="signal peptide" evidence="2">
    <location>
        <begin position="1"/>
        <end position="27"/>
    </location>
</feature>
<proteinExistence type="predicted"/>
<dbReference type="Proteomes" id="UP000527355">
    <property type="component" value="Unassembled WGS sequence"/>
</dbReference>
<sequence length="224" mass="23758">MRNAFLNWDWGLYLILLLATQPVPLSSQKVTLEAGVGKQDEGMSHTGYRCSGASLHLSACPAHLTEAHALSAPRGGTFHPNPAATRRPGPAPLTALPIPSGIQAEQSIWTKPPAHHSAAQDFWPTSFSPVRLPVGTDISKLHISSSRAIKCWPWPKQGAQWEKGQAPRHCSRGLSAAQEGTKVQRHKGRPPGSGAGSPQERQQVGGALGSCLPGQPPSSHINPG</sequence>
<feature type="region of interest" description="Disordered" evidence="1">
    <location>
        <begin position="72"/>
        <end position="97"/>
    </location>
</feature>
<comment type="caution">
    <text evidence="3">The sequence shown here is derived from an EMBL/GenBank/DDBJ whole genome shotgun (WGS) entry which is preliminary data.</text>
</comment>
<feature type="chain" id="PRO_5029595483" evidence="2">
    <location>
        <begin position="28"/>
        <end position="224"/>
    </location>
</feature>
<accession>A0A7J7VYS9</accession>
<evidence type="ECO:0000256" key="1">
    <source>
        <dbReference type="SAM" id="MobiDB-lite"/>
    </source>
</evidence>
<dbReference type="AlphaFoldDB" id="A0A7J7VYS9"/>
<reference evidence="3 4" key="1">
    <citation type="journal article" date="2020" name="Nature">
        <title>Six reference-quality genomes reveal evolution of bat adaptations.</title>
        <authorList>
            <person name="Jebb D."/>
            <person name="Huang Z."/>
            <person name="Pippel M."/>
            <person name="Hughes G.M."/>
            <person name="Lavrichenko K."/>
            <person name="Devanna P."/>
            <person name="Winkler S."/>
            <person name="Jermiin L.S."/>
            <person name="Skirmuntt E.C."/>
            <person name="Katzourakis A."/>
            <person name="Burkitt-Gray L."/>
            <person name="Ray D.A."/>
            <person name="Sullivan K.A.M."/>
            <person name="Roscito J.G."/>
            <person name="Kirilenko B.M."/>
            <person name="Davalos L.M."/>
            <person name="Corthals A.P."/>
            <person name="Power M.L."/>
            <person name="Jones G."/>
            <person name="Ransome R.D."/>
            <person name="Dechmann D.K.N."/>
            <person name="Locatelli A.G."/>
            <person name="Puechmaille S.J."/>
            <person name="Fedrigo O."/>
            <person name="Jarvis E.D."/>
            <person name="Hiller M."/>
            <person name="Vernes S.C."/>
            <person name="Myers E.W."/>
            <person name="Teeling E.C."/>
        </authorList>
    </citation>
    <scope>NUCLEOTIDE SEQUENCE [LARGE SCALE GENOMIC DNA]</scope>
    <source>
        <strain evidence="3">MMyoMyo1</strain>
        <tissue evidence="3">Flight muscle</tissue>
    </source>
</reference>
<evidence type="ECO:0000313" key="4">
    <source>
        <dbReference type="Proteomes" id="UP000527355"/>
    </source>
</evidence>
<feature type="region of interest" description="Disordered" evidence="1">
    <location>
        <begin position="160"/>
        <end position="224"/>
    </location>
</feature>
<keyword evidence="4" id="KW-1185">Reference proteome</keyword>
<dbReference type="EMBL" id="JABWUV010000009">
    <property type="protein sequence ID" value="KAF6330259.1"/>
    <property type="molecule type" value="Genomic_DNA"/>
</dbReference>
<protein>
    <submittedName>
        <fullName evidence="3">Uncharacterized protein</fullName>
    </submittedName>
</protein>
<evidence type="ECO:0000313" key="3">
    <source>
        <dbReference type="EMBL" id="KAF6330259.1"/>
    </source>
</evidence>
<name>A0A7J7VYS9_MYOMY</name>